<protein>
    <submittedName>
        <fullName evidence="1">Uncharacterized protein</fullName>
    </submittedName>
</protein>
<reference evidence="1" key="1">
    <citation type="submission" date="2015-06" db="UniProtKB">
        <authorList>
            <consortium name="EnsemblPlants"/>
        </authorList>
    </citation>
    <scope>IDENTIFICATION</scope>
</reference>
<proteinExistence type="predicted"/>
<sequence length="65" mass="7598">RLLESNLSPDLFKVIKILDASDVVMLLFSFMGFNRSSSGYVDWPNVNRFFFYSTEPSYIPFHVIE</sequence>
<name>J3KUF0_ORYBR</name>
<dbReference type="HOGENOM" id="CLU_2856556_0_0_1"/>
<organism evidence="1">
    <name type="scientific">Oryza brachyantha</name>
    <name type="common">malo sina</name>
    <dbReference type="NCBI Taxonomy" id="4533"/>
    <lineage>
        <taxon>Eukaryota</taxon>
        <taxon>Viridiplantae</taxon>
        <taxon>Streptophyta</taxon>
        <taxon>Embryophyta</taxon>
        <taxon>Tracheophyta</taxon>
        <taxon>Spermatophyta</taxon>
        <taxon>Magnoliopsida</taxon>
        <taxon>Liliopsida</taxon>
        <taxon>Poales</taxon>
        <taxon>Poaceae</taxon>
        <taxon>BOP clade</taxon>
        <taxon>Oryzoideae</taxon>
        <taxon>Oryzeae</taxon>
        <taxon>Oryzinae</taxon>
        <taxon>Oryza</taxon>
    </lineage>
</organism>
<evidence type="ECO:0000313" key="1">
    <source>
        <dbReference type="EnsemblPlants" id="OB0049G10070.1"/>
    </source>
</evidence>
<evidence type="ECO:0000313" key="2">
    <source>
        <dbReference type="Proteomes" id="UP000006038"/>
    </source>
</evidence>
<dbReference type="EnsemblPlants" id="OB0049G10070.1">
    <property type="protein sequence ID" value="OB0049G10070.1"/>
    <property type="gene ID" value="OB0049G10070"/>
</dbReference>
<dbReference type="Proteomes" id="UP000006038">
    <property type="component" value="Unassembled WGS sequence"/>
</dbReference>
<accession>J3KUF0</accession>
<keyword evidence="2" id="KW-1185">Reference proteome</keyword>
<dbReference type="AlphaFoldDB" id="J3KUF0"/>
<dbReference type="Gramene" id="OB0049G10070.1">
    <property type="protein sequence ID" value="OB0049G10070.1"/>
    <property type="gene ID" value="OB0049G10070"/>
</dbReference>